<dbReference type="SMART" id="SM00744">
    <property type="entry name" value="RINGv"/>
    <property type="match status" value="1"/>
</dbReference>
<dbReference type="Gene3D" id="1.10.8.60">
    <property type="match status" value="1"/>
</dbReference>
<feature type="transmembrane region" description="Helical" evidence="10">
    <location>
        <begin position="600"/>
        <end position="620"/>
    </location>
</feature>
<keyword evidence="4" id="KW-0863">Zinc-finger</keyword>
<keyword evidence="7" id="KW-0647">Proteasome</keyword>
<evidence type="ECO:0000313" key="13">
    <source>
        <dbReference type="Proteomes" id="UP001472677"/>
    </source>
</evidence>
<evidence type="ECO:0000256" key="5">
    <source>
        <dbReference type="ARBA" id="ARBA00022833"/>
    </source>
</evidence>
<reference evidence="12 13" key="1">
    <citation type="journal article" date="2024" name="G3 (Bethesda)">
        <title>Genome assembly of Hibiscus sabdariffa L. provides insights into metabolisms of medicinal natural products.</title>
        <authorList>
            <person name="Kim T."/>
        </authorList>
    </citation>
    <scope>NUCLEOTIDE SEQUENCE [LARGE SCALE GENOMIC DNA]</scope>
    <source>
        <strain evidence="12">TK-2024</strain>
        <tissue evidence="12">Old leaves</tissue>
    </source>
</reference>
<dbReference type="Pfam" id="PF12906">
    <property type="entry name" value="RINGv"/>
    <property type="match status" value="1"/>
</dbReference>
<keyword evidence="6" id="KW-0067">ATP-binding</keyword>
<feature type="region of interest" description="Disordered" evidence="9">
    <location>
        <begin position="434"/>
        <end position="457"/>
    </location>
</feature>
<keyword evidence="10" id="KW-0812">Transmembrane</keyword>
<dbReference type="Gene3D" id="3.40.50.300">
    <property type="entry name" value="P-loop containing nucleotide triphosphate hydrolases"/>
    <property type="match status" value="1"/>
</dbReference>
<dbReference type="SMART" id="SM00382">
    <property type="entry name" value="AAA"/>
    <property type="match status" value="1"/>
</dbReference>
<dbReference type="EMBL" id="JBBPBM010000049">
    <property type="protein sequence ID" value="KAK8520428.1"/>
    <property type="molecule type" value="Genomic_DNA"/>
</dbReference>
<keyword evidence="8" id="KW-0175">Coiled coil</keyword>
<dbReference type="InterPro" id="IPR003960">
    <property type="entry name" value="ATPase_AAA_CS"/>
</dbReference>
<accession>A0ABR2CL96</accession>
<dbReference type="InterPro" id="IPR012340">
    <property type="entry name" value="NA-bd_OB-fold"/>
</dbReference>
<feature type="transmembrane region" description="Helical" evidence="10">
    <location>
        <begin position="656"/>
        <end position="682"/>
    </location>
</feature>
<sequence length="730" mass="81968">MATVGIERKQPASADEMCAAKGGAKQGEGLRQYYIQHIHEHQLNLRQKTHNLNRLEAQRNELNSRVRMLREELQLLQEPGSYVGEVVKVMGKNKVLVKVHPEGKYVVDIDKNIDVTKITPSTRVALRNDSYVLHLILPSKVDPLVNLMKVEKVPDSTYDMIGGLDQQIKEIKEVIELPIKHPELFESLGIAQPKGVLLYGPPGTGKTLLARAVAHHTDCTFIRVSGSELVQKYIGEGSRMVRELFVMAREHAPSIIFMDEIDSIGSARMESGSGNGDSEVQRTMLELLNQLDGFEASNKIKVLMATNRIDILDQALLRPGRIDRKIEFPNPNEESRQDILKIHSRRMNLMRGIDLKKIAEKMNGASGAELKAVCTEAGMFALRERRVHVTQEDFEMAVAKVLAISPPSITPNSSFLRGFFLLSRSMAGELQLEPADVRNPGDSDPLLGNQIDPSSLASSSEISSEDIENGSAPCCRICLECDGEEDDELISPCLCKGTQQFVHRACLDHWRSVKEGFAFSHCTTCMARFHLRVELFEDNSWRKIKFRLFVARDVFLVFLAVQTVIAAMGGFAYVMDKDGAFRKSFSDGWDRILSNHPIPFYYCIGVLAFFVLLGFFGLILHCSSLNSNDPRMAGCQNCCYGWGILDCFPASMEACFALVVVFVVIFAILGIAYGFLAATMAIQRIWQKHYHILTKRELTKEYIVEDLHGAYTPPKLDLEHEERLKMMKLL</sequence>
<keyword evidence="10" id="KW-0472">Membrane</keyword>
<dbReference type="Proteomes" id="UP001472677">
    <property type="component" value="Unassembled WGS sequence"/>
</dbReference>
<feature type="domain" description="RING-CH-type" evidence="11">
    <location>
        <begin position="467"/>
        <end position="532"/>
    </location>
</feature>
<keyword evidence="3" id="KW-0547">Nucleotide-binding</keyword>
<dbReference type="Gene3D" id="3.30.40.10">
    <property type="entry name" value="Zinc/RING finger domain, C3HC4 (zinc finger)"/>
    <property type="match status" value="1"/>
</dbReference>
<dbReference type="InterPro" id="IPR041569">
    <property type="entry name" value="AAA_lid_3"/>
</dbReference>
<dbReference type="CDD" id="cd16495">
    <property type="entry name" value="RING_CH-C4HC3_MARCH"/>
    <property type="match status" value="1"/>
</dbReference>
<evidence type="ECO:0000259" key="11">
    <source>
        <dbReference type="PROSITE" id="PS51292"/>
    </source>
</evidence>
<dbReference type="InterPro" id="IPR003959">
    <property type="entry name" value="ATPase_AAA_core"/>
</dbReference>
<keyword evidence="13" id="KW-1185">Reference proteome</keyword>
<dbReference type="InterPro" id="IPR013083">
    <property type="entry name" value="Znf_RING/FYVE/PHD"/>
</dbReference>
<feature type="coiled-coil region" evidence="8">
    <location>
        <begin position="38"/>
        <end position="72"/>
    </location>
</feature>
<evidence type="ECO:0000256" key="4">
    <source>
        <dbReference type="ARBA" id="ARBA00022771"/>
    </source>
</evidence>
<dbReference type="Pfam" id="PF17862">
    <property type="entry name" value="AAA_lid_3"/>
    <property type="match status" value="1"/>
</dbReference>
<dbReference type="PANTHER" id="PTHR23073">
    <property type="entry name" value="26S PROTEASOME REGULATORY SUBUNIT"/>
    <property type="match status" value="1"/>
</dbReference>
<proteinExistence type="inferred from homology"/>
<gene>
    <name evidence="12" type="ORF">V6N12_004366</name>
</gene>
<feature type="transmembrane region" description="Helical" evidence="10">
    <location>
        <begin position="554"/>
        <end position="574"/>
    </location>
</feature>
<evidence type="ECO:0000256" key="1">
    <source>
        <dbReference type="ARBA" id="ARBA00006914"/>
    </source>
</evidence>
<dbReference type="PROSITE" id="PS51292">
    <property type="entry name" value="ZF_RING_CH"/>
    <property type="match status" value="1"/>
</dbReference>
<comment type="caution">
    <text evidence="12">The sequence shown here is derived from an EMBL/GenBank/DDBJ whole genome shotgun (WGS) entry which is preliminary data.</text>
</comment>
<dbReference type="InterPro" id="IPR003593">
    <property type="entry name" value="AAA+_ATPase"/>
</dbReference>
<dbReference type="Pfam" id="PF16450">
    <property type="entry name" value="Prot_ATP_ID_OB_C"/>
    <property type="match status" value="1"/>
</dbReference>
<dbReference type="SUPFAM" id="SSF52540">
    <property type="entry name" value="P-loop containing nucleoside triphosphate hydrolases"/>
    <property type="match status" value="1"/>
</dbReference>
<dbReference type="InterPro" id="IPR027417">
    <property type="entry name" value="P-loop_NTPase"/>
</dbReference>
<evidence type="ECO:0000313" key="12">
    <source>
        <dbReference type="EMBL" id="KAK8520428.1"/>
    </source>
</evidence>
<comment type="similarity">
    <text evidence="1">Belongs to the AAA ATPase family.</text>
</comment>
<dbReference type="InterPro" id="IPR050221">
    <property type="entry name" value="26S_Proteasome_ATPase"/>
</dbReference>
<evidence type="ECO:0000256" key="7">
    <source>
        <dbReference type="ARBA" id="ARBA00022942"/>
    </source>
</evidence>
<evidence type="ECO:0000256" key="9">
    <source>
        <dbReference type="SAM" id="MobiDB-lite"/>
    </source>
</evidence>
<keyword evidence="5" id="KW-0862">Zinc</keyword>
<evidence type="ECO:0000256" key="10">
    <source>
        <dbReference type="SAM" id="Phobius"/>
    </source>
</evidence>
<protein>
    <recommendedName>
        <fullName evidence="11">RING-CH-type domain-containing protein</fullName>
    </recommendedName>
</protein>
<dbReference type="CDD" id="cd19502">
    <property type="entry name" value="RecA-like_PAN_like"/>
    <property type="match status" value="1"/>
</dbReference>
<dbReference type="Pfam" id="PF00004">
    <property type="entry name" value="AAA"/>
    <property type="match status" value="1"/>
</dbReference>
<evidence type="ECO:0000256" key="8">
    <source>
        <dbReference type="SAM" id="Coils"/>
    </source>
</evidence>
<keyword evidence="2" id="KW-0479">Metal-binding</keyword>
<dbReference type="PROSITE" id="PS00674">
    <property type="entry name" value="AAA"/>
    <property type="match status" value="1"/>
</dbReference>
<dbReference type="InterPro" id="IPR011016">
    <property type="entry name" value="Znf_RING-CH"/>
</dbReference>
<evidence type="ECO:0000256" key="6">
    <source>
        <dbReference type="ARBA" id="ARBA00022840"/>
    </source>
</evidence>
<keyword evidence="10" id="KW-1133">Transmembrane helix</keyword>
<organism evidence="12 13">
    <name type="scientific">Hibiscus sabdariffa</name>
    <name type="common">roselle</name>
    <dbReference type="NCBI Taxonomy" id="183260"/>
    <lineage>
        <taxon>Eukaryota</taxon>
        <taxon>Viridiplantae</taxon>
        <taxon>Streptophyta</taxon>
        <taxon>Embryophyta</taxon>
        <taxon>Tracheophyta</taxon>
        <taxon>Spermatophyta</taxon>
        <taxon>Magnoliopsida</taxon>
        <taxon>eudicotyledons</taxon>
        <taxon>Gunneridae</taxon>
        <taxon>Pentapetalae</taxon>
        <taxon>rosids</taxon>
        <taxon>malvids</taxon>
        <taxon>Malvales</taxon>
        <taxon>Malvaceae</taxon>
        <taxon>Malvoideae</taxon>
        <taxon>Hibiscus</taxon>
    </lineage>
</organism>
<evidence type="ECO:0000256" key="3">
    <source>
        <dbReference type="ARBA" id="ARBA00022741"/>
    </source>
</evidence>
<evidence type="ECO:0000256" key="2">
    <source>
        <dbReference type="ARBA" id="ARBA00022723"/>
    </source>
</evidence>
<dbReference type="Gene3D" id="2.40.50.140">
    <property type="entry name" value="Nucleic acid-binding proteins"/>
    <property type="match status" value="1"/>
</dbReference>
<dbReference type="SUPFAM" id="SSF57850">
    <property type="entry name" value="RING/U-box"/>
    <property type="match status" value="1"/>
</dbReference>
<name>A0ABR2CL96_9ROSI</name>
<dbReference type="InterPro" id="IPR032501">
    <property type="entry name" value="Prot_ATP_ID_OB_2nd"/>
</dbReference>